<name>A0AA42LS16_9BURK</name>
<dbReference type="EMBL" id="JAOCDZ010000017">
    <property type="protein sequence ID" value="MDH0738513.1"/>
    <property type="molecule type" value="Genomic_DNA"/>
</dbReference>
<dbReference type="FunFam" id="3.40.50.1820:FF:000205">
    <property type="entry name" value="Non-haem bromoperoxidase BPO-A2"/>
    <property type="match status" value="1"/>
</dbReference>
<protein>
    <submittedName>
        <fullName evidence="5">Alpha/beta hydrolase</fullName>
    </submittedName>
</protein>
<keyword evidence="5" id="KW-0378">Hydrolase</keyword>
<dbReference type="RefSeq" id="WP_279996547.1">
    <property type="nucleotide sequence ID" value="NZ_JAOCDZ010000017.1"/>
</dbReference>
<dbReference type="AlphaFoldDB" id="A0AA42LS16"/>
<feature type="domain" description="AB hydrolase-1" evidence="4">
    <location>
        <begin position="81"/>
        <end position="313"/>
    </location>
</feature>
<evidence type="ECO:0000256" key="3">
    <source>
        <dbReference type="SAM" id="SignalP"/>
    </source>
</evidence>
<evidence type="ECO:0000313" key="6">
    <source>
        <dbReference type="Proteomes" id="UP001161094"/>
    </source>
</evidence>
<feature type="signal peptide" evidence="3">
    <location>
        <begin position="1"/>
        <end position="37"/>
    </location>
</feature>
<feature type="chain" id="PRO_5041313731" evidence="3">
    <location>
        <begin position="38"/>
        <end position="333"/>
    </location>
</feature>
<evidence type="ECO:0000256" key="2">
    <source>
        <dbReference type="SAM" id="MobiDB-lite"/>
    </source>
</evidence>
<dbReference type="PANTHER" id="PTHR43433">
    <property type="entry name" value="HYDROLASE, ALPHA/BETA FOLD FAMILY PROTEIN"/>
    <property type="match status" value="1"/>
</dbReference>
<dbReference type="Gene3D" id="3.40.50.1820">
    <property type="entry name" value="alpha/beta hydrolase"/>
    <property type="match status" value="1"/>
</dbReference>
<dbReference type="SUPFAM" id="SSF53474">
    <property type="entry name" value="alpha/beta-Hydrolases"/>
    <property type="match status" value="1"/>
</dbReference>
<dbReference type="InterPro" id="IPR006311">
    <property type="entry name" value="TAT_signal"/>
</dbReference>
<evidence type="ECO:0000313" key="5">
    <source>
        <dbReference type="EMBL" id="MDH0738513.1"/>
    </source>
</evidence>
<dbReference type="Pfam" id="PF00561">
    <property type="entry name" value="Abhydrolase_1"/>
    <property type="match status" value="1"/>
</dbReference>
<evidence type="ECO:0000259" key="4">
    <source>
        <dbReference type="Pfam" id="PF00561"/>
    </source>
</evidence>
<reference evidence="5" key="1">
    <citation type="submission" date="2022-09" db="EMBL/GenBank/DDBJ databases">
        <title>Intensive care unit water sources are persistently colonized with multi-drug resistant bacteria and are the site of extensive horizontal gene transfer of antibiotic resistance genes.</title>
        <authorList>
            <person name="Diorio-Toth L."/>
        </authorList>
    </citation>
    <scope>NUCLEOTIDE SEQUENCE</scope>
    <source>
        <strain evidence="5">GD03843</strain>
    </source>
</reference>
<proteinExistence type="inferred from homology"/>
<organism evidence="5 6">
    <name type="scientific">Achromobacter spanius</name>
    <dbReference type="NCBI Taxonomy" id="217203"/>
    <lineage>
        <taxon>Bacteria</taxon>
        <taxon>Pseudomonadati</taxon>
        <taxon>Pseudomonadota</taxon>
        <taxon>Betaproteobacteria</taxon>
        <taxon>Burkholderiales</taxon>
        <taxon>Alcaligenaceae</taxon>
        <taxon>Achromobacter</taxon>
    </lineage>
</organism>
<dbReference type="PRINTS" id="PR00412">
    <property type="entry name" value="EPOXHYDRLASE"/>
</dbReference>
<comment type="caution">
    <text evidence="5">The sequence shown here is derived from an EMBL/GenBank/DDBJ whole genome shotgun (WGS) entry which is preliminary data.</text>
</comment>
<comment type="similarity">
    <text evidence="1">Belongs to the AB hydrolase superfamily. Bacterial non-heme haloperoxidase / perhydrolase family.</text>
</comment>
<feature type="compositionally biased region" description="Polar residues" evidence="2">
    <location>
        <begin position="44"/>
        <end position="64"/>
    </location>
</feature>
<dbReference type="GO" id="GO:0016787">
    <property type="term" value="F:hydrolase activity"/>
    <property type="evidence" value="ECO:0007669"/>
    <property type="project" value="UniProtKB-KW"/>
</dbReference>
<sequence length="333" mass="36074">MSDSNNSTSSTTRNSTHSATRRTLLAGSAALATSAFALGAQASSQLTPRNPQSTQGTRMTSSTFTTQDGTQLYYKDWGDGPVVTFSHGWPLNADAWDGQMHFLAQNGFRVIAHDRRGHGRSAQPSSGNDMDTYADDLAQLIEALDLKSITMVGHSTGGGEVVRYIGRHGSKRVARAVLIGAVPPVMVKSASNPGGQPIEVFDGIRKGVAGDRSQFYKELAVPFYGANRNGAKVSQGMLDQFWLWSMQSGQKNAYECVKAFSETDFTEDLKKISVPTLFMHGEDDQIVPLHDSAKKAARLVKHAKELYYSGAPHGLTATMQDRINADLLAFLRA</sequence>
<dbReference type="PROSITE" id="PS51318">
    <property type="entry name" value="TAT"/>
    <property type="match status" value="1"/>
</dbReference>
<dbReference type="InterPro" id="IPR000639">
    <property type="entry name" value="Epox_hydrolase-like"/>
</dbReference>
<feature type="region of interest" description="Disordered" evidence="2">
    <location>
        <begin position="42"/>
        <end position="64"/>
    </location>
</feature>
<feature type="region of interest" description="Disordered" evidence="2">
    <location>
        <begin position="1"/>
        <end position="20"/>
    </location>
</feature>
<dbReference type="InterPro" id="IPR029058">
    <property type="entry name" value="AB_hydrolase_fold"/>
</dbReference>
<keyword evidence="3" id="KW-0732">Signal</keyword>
<accession>A0AA42LS16</accession>
<dbReference type="InterPro" id="IPR050471">
    <property type="entry name" value="AB_hydrolase"/>
</dbReference>
<gene>
    <name evidence="5" type="ORF">N5D93_22020</name>
</gene>
<dbReference type="PRINTS" id="PR00111">
    <property type="entry name" value="ABHYDROLASE"/>
</dbReference>
<dbReference type="InterPro" id="IPR000073">
    <property type="entry name" value="AB_hydrolase_1"/>
</dbReference>
<dbReference type="Proteomes" id="UP001161094">
    <property type="component" value="Unassembled WGS sequence"/>
</dbReference>
<dbReference type="PANTHER" id="PTHR43433:SF3">
    <property type="entry name" value="NON-HEME CHLOROPEROXIDASE"/>
    <property type="match status" value="1"/>
</dbReference>
<evidence type="ECO:0000256" key="1">
    <source>
        <dbReference type="ARBA" id="ARBA00038128"/>
    </source>
</evidence>